<reference evidence="3" key="1">
    <citation type="submission" date="2018-02" db="EMBL/GenBank/DDBJ databases">
        <authorList>
            <person name="Hausmann B."/>
        </authorList>
    </citation>
    <scope>NUCLEOTIDE SEQUENCE [LARGE SCALE GENOMIC DNA]</scope>
    <source>
        <strain evidence="3">Peat soil MAG SbF1</strain>
    </source>
</reference>
<organism evidence="2 3">
    <name type="scientific">Candidatus Desulfosporosinus infrequens</name>
    <dbReference type="NCBI Taxonomy" id="2043169"/>
    <lineage>
        <taxon>Bacteria</taxon>
        <taxon>Bacillati</taxon>
        <taxon>Bacillota</taxon>
        <taxon>Clostridia</taxon>
        <taxon>Eubacteriales</taxon>
        <taxon>Desulfitobacteriaceae</taxon>
        <taxon>Desulfosporosinus</taxon>
    </lineage>
</organism>
<dbReference type="EMBL" id="OMOF01000445">
    <property type="protein sequence ID" value="SPF51154.1"/>
    <property type="molecule type" value="Genomic_DNA"/>
</dbReference>
<keyword evidence="1" id="KW-0175">Coiled coil</keyword>
<gene>
    <name evidence="2" type="ORF">SBF1_50038</name>
</gene>
<dbReference type="Proteomes" id="UP000238916">
    <property type="component" value="Unassembled WGS sequence"/>
</dbReference>
<dbReference type="OrthoDB" id="9803716at2"/>
<proteinExistence type="predicted"/>
<evidence type="ECO:0000313" key="3">
    <source>
        <dbReference type="Proteomes" id="UP000238916"/>
    </source>
</evidence>
<feature type="coiled-coil region" evidence="1">
    <location>
        <begin position="132"/>
        <end position="159"/>
    </location>
</feature>
<evidence type="ECO:0000313" key="2">
    <source>
        <dbReference type="EMBL" id="SPF51154.1"/>
    </source>
</evidence>
<dbReference type="AlphaFoldDB" id="A0A2U3LH26"/>
<accession>A0A2U3LH26</accession>
<feature type="coiled-coil region" evidence="1">
    <location>
        <begin position="206"/>
        <end position="233"/>
    </location>
</feature>
<evidence type="ECO:0000256" key="1">
    <source>
        <dbReference type="SAM" id="Coils"/>
    </source>
</evidence>
<name>A0A2U3LH26_9FIRM</name>
<protein>
    <submittedName>
        <fullName evidence="2">Uncharacterized protein</fullName>
    </submittedName>
</protein>
<sequence>MSMINEQLAQRSKENMSFSDYKPGSATAEFNQEIANVTTLVESAKLRVSDEGKAKLDRFLASYTSRYAAWTNKRNANGAGHVSVMIAGPANYNMRAHEKYMSREGNLWKEYEEFRNPEYKISSIVAGDRVIKSNDVNAIEKLQEKIDGLEKMQELMKACNAIIRKKKLTDEEKIAAMVEAGASEKAAKETLTPNFMGRIGFASYSLSNNNATIRNAKQRISQLEKIAARGTQETVIESDAEETNGIRIVDNVEAHRLQIFFNGKPSAEVRTQLKKNGFRWTPSISAWQSYRSESANRAAREIVAAM</sequence>